<accession>A0A2S7X7W3</accession>
<sequence>MINRAVLMLSYKQSAVDWINEADPYNSPEVTLSSVNEEKTVYLVAHEITETPKELEAWVKLNCEVLFENELYGWYVDETLWPKKRNWTLFKKWFSYECHSVVEDTVGAPILDLGA</sequence>
<gene>
    <name evidence="2" type="ORF">BTO23_15015</name>
    <name evidence="1" type="ORF">GCM10007855_40900</name>
</gene>
<dbReference type="EMBL" id="MSCP01000002">
    <property type="protein sequence ID" value="PQJ87421.1"/>
    <property type="molecule type" value="Genomic_DNA"/>
</dbReference>
<name>A0A2S7X7W3_9GAMM</name>
<protein>
    <submittedName>
        <fullName evidence="2">Uncharacterized protein</fullName>
    </submittedName>
</protein>
<reference evidence="1" key="1">
    <citation type="journal article" date="2014" name="Int. J. Syst. Evol. Microbiol.">
        <title>Complete genome of a new Firmicutes species belonging to the dominant human colonic microbiota ('Ruminococcus bicirculans') reveals two chromosomes and a selective capacity to utilize plant glucans.</title>
        <authorList>
            <consortium name="NISC Comparative Sequencing Program"/>
            <person name="Wegmann U."/>
            <person name="Louis P."/>
            <person name="Goesmann A."/>
            <person name="Henrissat B."/>
            <person name="Duncan S.H."/>
            <person name="Flint H.J."/>
        </authorList>
    </citation>
    <scope>NUCLEOTIDE SEQUENCE</scope>
    <source>
        <strain evidence="1">NBRC 105001</strain>
    </source>
</reference>
<dbReference type="RefSeq" id="WP_105063903.1">
    <property type="nucleotide sequence ID" value="NZ_BSOU01000028.1"/>
</dbReference>
<dbReference type="OrthoDB" id="5737962at2"/>
<organism evidence="2 3">
    <name type="scientific">Aliivibrio sifiae</name>
    <dbReference type="NCBI Taxonomy" id="566293"/>
    <lineage>
        <taxon>Bacteria</taxon>
        <taxon>Pseudomonadati</taxon>
        <taxon>Pseudomonadota</taxon>
        <taxon>Gammaproteobacteria</taxon>
        <taxon>Vibrionales</taxon>
        <taxon>Vibrionaceae</taxon>
        <taxon>Aliivibrio</taxon>
    </lineage>
</organism>
<dbReference type="Proteomes" id="UP000239273">
    <property type="component" value="Unassembled WGS sequence"/>
</dbReference>
<evidence type="ECO:0000313" key="4">
    <source>
        <dbReference type="Proteomes" id="UP001156660"/>
    </source>
</evidence>
<evidence type="ECO:0000313" key="2">
    <source>
        <dbReference type="EMBL" id="PQJ87421.1"/>
    </source>
</evidence>
<reference evidence="1" key="4">
    <citation type="submission" date="2023-01" db="EMBL/GenBank/DDBJ databases">
        <title>Draft genome sequence of Aliivibrio sifiae strain NBRC 105001.</title>
        <authorList>
            <person name="Sun Q."/>
            <person name="Mori K."/>
        </authorList>
    </citation>
    <scope>NUCLEOTIDE SEQUENCE</scope>
    <source>
        <strain evidence="1">NBRC 105001</strain>
    </source>
</reference>
<evidence type="ECO:0000313" key="3">
    <source>
        <dbReference type="Proteomes" id="UP000239273"/>
    </source>
</evidence>
<comment type="caution">
    <text evidence="2">The sequence shown here is derived from an EMBL/GenBank/DDBJ whole genome shotgun (WGS) entry which is preliminary data.</text>
</comment>
<reference evidence="2 3" key="2">
    <citation type="submission" date="2016-12" db="EMBL/GenBank/DDBJ databases">
        <title>Diversity of luminous bacteria.</title>
        <authorList>
            <person name="Yoshizawa S."/>
            <person name="Kogure K."/>
        </authorList>
    </citation>
    <scope>NUCLEOTIDE SEQUENCE [LARGE SCALE GENOMIC DNA]</scope>
    <source>
        <strain evidence="2 3">NBRC 105001</strain>
    </source>
</reference>
<dbReference type="EMBL" id="BSOU01000028">
    <property type="protein sequence ID" value="GLR77215.1"/>
    <property type="molecule type" value="Genomic_DNA"/>
</dbReference>
<proteinExistence type="predicted"/>
<dbReference type="AlphaFoldDB" id="A0A2S7X7W3"/>
<evidence type="ECO:0000313" key="1">
    <source>
        <dbReference type="EMBL" id="GLR77215.1"/>
    </source>
</evidence>
<dbReference type="Proteomes" id="UP001156660">
    <property type="component" value="Unassembled WGS sequence"/>
</dbReference>
<reference evidence="4" key="3">
    <citation type="journal article" date="2019" name="Int. J. Syst. Evol. Microbiol.">
        <title>The Global Catalogue of Microorganisms (GCM) 10K type strain sequencing project: providing services to taxonomists for standard genome sequencing and annotation.</title>
        <authorList>
            <consortium name="The Broad Institute Genomics Platform"/>
            <consortium name="The Broad Institute Genome Sequencing Center for Infectious Disease"/>
            <person name="Wu L."/>
            <person name="Ma J."/>
        </authorList>
    </citation>
    <scope>NUCLEOTIDE SEQUENCE [LARGE SCALE GENOMIC DNA]</scope>
    <source>
        <strain evidence="4">NBRC 105001</strain>
    </source>
</reference>
<keyword evidence="4" id="KW-1185">Reference proteome</keyword>